<evidence type="ECO:0000256" key="1">
    <source>
        <dbReference type="SAM" id="Coils"/>
    </source>
</evidence>
<dbReference type="SUPFAM" id="SSF56935">
    <property type="entry name" value="Porins"/>
    <property type="match status" value="1"/>
</dbReference>
<dbReference type="InterPro" id="IPR010870">
    <property type="entry name" value="Porin_O/P"/>
</dbReference>
<dbReference type="OrthoDB" id="9768080at2"/>
<evidence type="ECO:0000313" key="3">
    <source>
        <dbReference type="EMBL" id="AQT67386.1"/>
    </source>
</evidence>
<dbReference type="KEGG" id="alus:STSP2_00530"/>
<feature type="coiled-coil region" evidence="1">
    <location>
        <begin position="29"/>
        <end position="56"/>
    </location>
</feature>
<dbReference type="Proteomes" id="UP000189674">
    <property type="component" value="Chromosome"/>
</dbReference>
<accession>A0A1U9NIQ2</accession>
<protein>
    <submittedName>
        <fullName evidence="3">Phosphate-selective porin</fullName>
    </submittedName>
</protein>
<feature type="signal peptide" evidence="2">
    <location>
        <begin position="1"/>
        <end position="25"/>
    </location>
</feature>
<dbReference type="STRING" id="1936003.STSP2_00530"/>
<evidence type="ECO:0000256" key="2">
    <source>
        <dbReference type="SAM" id="SignalP"/>
    </source>
</evidence>
<dbReference type="Gene3D" id="2.40.160.10">
    <property type="entry name" value="Porin"/>
    <property type="match status" value="1"/>
</dbReference>
<gene>
    <name evidence="3" type="ORF">STSP2_00530</name>
</gene>
<dbReference type="Pfam" id="PF07396">
    <property type="entry name" value="Porin_O_P"/>
    <property type="match status" value="1"/>
</dbReference>
<dbReference type="AlphaFoldDB" id="A0A1U9NIQ2"/>
<proteinExistence type="predicted"/>
<organism evidence="3 4">
    <name type="scientific">Anaerohalosphaera lusitana</name>
    <dbReference type="NCBI Taxonomy" id="1936003"/>
    <lineage>
        <taxon>Bacteria</taxon>
        <taxon>Pseudomonadati</taxon>
        <taxon>Planctomycetota</taxon>
        <taxon>Phycisphaerae</taxon>
        <taxon>Sedimentisphaerales</taxon>
        <taxon>Anaerohalosphaeraceae</taxon>
        <taxon>Anaerohalosphaera</taxon>
    </lineage>
</organism>
<dbReference type="EMBL" id="CP019791">
    <property type="protein sequence ID" value="AQT67386.1"/>
    <property type="molecule type" value="Genomic_DNA"/>
</dbReference>
<name>A0A1U9NIQ2_9BACT</name>
<dbReference type="InterPro" id="IPR023614">
    <property type="entry name" value="Porin_dom_sf"/>
</dbReference>
<reference evidence="4" key="1">
    <citation type="submission" date="2017-02" db="EMBL/GenBank/DDBJ databases">
        <title>Comparative genomics and description of representatives of a novel lineage of planctomycetes thriving in anoxic sediments.</title>
        <authorList>
            <person name="Spring S."/>
            <person name="Bunk B."/>
            <person name="Sproer C."/>
        </authorList>
    </citation>
    <scope>NUCLEOTIDE SEQUENCE [LARGE SCALE GENOMIC DNA]</scope>
    <source>
        <strain evidence="4">ST-NAGAB-D1</strain>
    </source>
</reference>
<keyword evidence="4" id="KW-1185">Reference proteome</keyword>
<keyword evidence="1" id="KW-0175">Coiled coil</keyword>
<keyword evidence="2" id="KW-0732">Signal</keyword>
<feature type="chain" id="PRO_5012165677" evidence="2">
    <location>
        <begin position="26"/>
        <end position="434"/>
    </location>
</feature>
<evidence type="ECO:0000313" key="4">
    <source>
        <dbReference type="Proteomes" id="UP000189674"/>
    </source>
</evidence>
<sequence length="434" mass="48006" precursor="true">MVCFVNKLYLVAVTGLVLFAGGVSAEQGDSDISAKLERMEAEIAELKSRLAQKDESDAEQESDISLLSQKLDEVSAGDAPFYGSAFENWSFGGYGDVHANFNEGDGSDQFDFHRLVLYLGYDFSDWIKFHSEWELEHAYVSDDSGGEFLIEQAYFDFLLSNEFNVRAGRVLTPLGILNKWHEPTLFNGVERPSFAKYIIPTTWSSDGIGAFGRLSPEWSYEAYVVGGLDGSKFDDVKGIRGGRIKERPSLHEPAFTGRVDYRPVAGFGGGDLRLGVSGYAGGLDNGNKGSNPGIDGDIRIASADFEWSVSKFDFTGAVAHTSIDGAREIGNGTAEEMFGWYLEAGYHIWPEHWKKGKFAKTDMIVFARYDDYDTQYQMPFGVAANPAGDRNEITLGVSWKLTPDFVVKADYQIREDDSDEDLNDGINLGIGFTF</sequence>
<dbReference type="RefSeq" id="WP_146659589.1">
    <property type="nucleotide sequence ID" value="NZ_CP019791.1"/>
</dbReference>